<name>A0A7R9G7Y9_TIMSH</name>
<proteinExistence type="predicted"/>
<sequence>MAWGLATRDLQLSEQRQHLGRRHLYRVCTSSSDDSCNDNWLRRVSARLPSPNNILSRHVYQLETIRHVIDSKVGYPETLFLTSSGQRGVPLCRPLASQMFQLNPLNLRHEPTTFRASPYCITSPKCSPVASLVLTDSSQLTSDSKHLGIYSSPVASLVLTDSSQLTSDSQHLGIYSSPVASLVLTDSSQLTSDSQHLGIDLHFDCQK</sequence>
<protein>
    <submittedName>
        <fullName evidence="1">Uncharacterized protein</fullName>
    </submittedName>
</protein>
<dbReference type="AlphaFoldDB" id="A0A7R9G7Y9"/>
<organism evidence="1">
    <name type="scientific">Timema shepardi</name>
    <name type="common">Walking stick</name>
    <dbReference type="NCBI Taxonomy" id="629360"/>
    <lineage>
        <taxon>Eukaryota</taxon>
        <taxon>Metazoa</taxon>
        <taxon>Ecdysozoa</taxon>
        <taxon>Arthropoda</taxon>
        <taxon>Hexapoda</taxon>
        <taxon>Insecta</taxon>
        <taxon>Pterygota</taxon>
        <taxon>Neoptera</taxon>
        <taxon>Polyneoptera</taxon>
        <taxon>Phasmatodea</taxon>
        <taxon>Timematodea</taxon>
        <taxon>Timematoidea</taxon>
        <taxon>Timematidae</taxon>
        <taxon>Timema</taxon>
    </lineage>
</organism>
<dbReference type="EMBL" id="OC025040">
    <property type="protein sequence ID" value="CAD7269401.1"/>
    <property type="molecule type" value="Genomic_DNA"/>
</dbReference>
<gene>
    <name evidence="1" type="ORF">TSIB3V08_LOCUS13401</name>
</gene>
<reference evidence="1" key="1">
    <citation type="submission" date="2020-11" db="EMBL/GenBank/DDBJ databases">
        <authorList>
            <person name="Tran Van P."/>
        </authorList>
    </citation>
    <scope>NUCLEOTIDE SEQUENCE</scope>
</reference>
<evidence type="ECO:0000313" key="1">
    <source>
        <dbReference type="EMBL" id="CAD7269401.1"/>
    </source>
</evidence>
<accession>A0A7R9G7Y9</accession>